<name>A0ABN9WAQ2_9DINO</name>
<organism evidence="2 3">
    <name type="scientific">Prorocentrum cordatum</name>
    <dbReference type="NCBI Taxonomy" id="2364126"/>
    <lineage>
        <taxon>Eukaryota</taxon>
        <taxon>Sar</taxon>
        <taxon>Alveolata</taxon>
        <taxon>Dinophyceae</taxon>
        <taxon>Prorocentrales</taxon>
        <taxon>Prorocentraceae</taxon>
        <taxon>Prorocentrum</taxon>
    </lineage>
</organism>
<accession>A0ABN9WAQ2</accession>
<evidence type="ECO:0000313" key="2">
    <source>
        <dbReference type="EMBL" id="CAK0882775.1"/>
    </source>
</evidence>
<dbReference type="PANTHER" id="PTHR12375">
    <property type="entry name" value="RNA-BINDING PROTEIN LUC7-RELATED"/>
    <property type="match status" value="1"/>
</dbReference>
<protein>
    <submittedName>
        <fullName evidence="2">Uncharacterized protein</fullName>
    </submittedName>
</protein>
<reference evidence="2" key="1">
    <citation type="submission" date="2023-10" db="EMBL/GenBank/DDBJ databases">
        <authorList>
            <person name="Chen Y."/>
            <person name="Shah S."/>
            <person name="Dougan E. K."/>
            <person name="Thang M."/>
            <person name="Chan C."/>
        </authorList>
    </citation>
    <scope>NUCLEOTIDE SEQUENCE [LARGE SCALE GENOMIC DNA]</scope>
</reference>
<gene>
    <name evidence="2" type="ORF">PCOR1329_LOCUS65195</name>
</gene>
<keyword evidence="3" id="KW-1185">Reference proteome</keyword>
<sequence length="122" mass="14207">MDDARKLLDSLMGGHRNAGLKEAKKRKGNNFKDDNVCKFYLVGFCPAHEELFHNTKRDLGECENMHSEAMLAEFEAHPDKERLQVDYERQLRRYLEIIIRGADEWVARELRNIATASETPNE</sequence>
<feature type="non-terminal residue" evidence="2">
    <location>
        <position position="122"/>
    </location>
</feature>
<comment type="caution">
    <text evidence="2">The sequence shown here is derived from an EMBL/GenBank/DDBJ whole genome shotgun (WGS) entry which is preliminary data.</text>
</comment>
<dbReference type="InterPro" id="IPR004882">
    <property type="entry name" value="Luc7-rel"/>
</dbReference>
<dbReference type="Pfam" id="PF03194">
    <property type="entry name" value="LUC7"/>
    <property type="match status" value="1"/>
</dbReference>
<evidence type="ECO:0000256" key="1">
    <source>
        <dbReference type="ARBA" id="ARBA00005655"/>
    </source>
</evidence>
<dbReference type="EMBL" id="CAUYUJ010018337">
    <property type="protein sequence ID" value="CAK0882775.1"/>
    <property type="molecule type" value="Genomic_DNA"/>
</dbReference>
<comment type="similarity">
    <text evidence="1">Belongs to the Luc7 family.</text>
</comment>
<proteinExistence type="inferred from homology"/>
<evidence type="ECO:0000313" key="3">
    <source>
        <dbReference type="Proteomes" id="UP001189429"/>
    </source>
</evidence>
<dbReference type="Proteomes" id="UP001189429">
    <property type="component" value="Unassembled WGS sequence"/>
</dbReference>